<protein>
    <submittedName>
        <fullName evidence="3">ADP-heptose--LPS heptosyltransferase</fullName>
    </submittedName>
</protein>
<evidence type="ECO:0000313" key="4">
    <source>
        <dbReference type="Proteomes" id="UP000077552"/>
    </source>
</evidence>
<dbReference type="GO" id="GO:0008713">
    <property type="term" value="F:ADP-heptose-lipopolysaccharide heptosyltransferase activity"/>
    <property type="evidence" value="ECO:0007669"/>
    <property type="project" value="TreeGrafter"/>
</dbReference>
<dbReference type="STRING" id="1385699.A7A78_10395"/>
<proteinExistence type="predicted"/>
<dbReference type="GO" id="GO:0009244">
    <property type="term" value="P:lipopolysaccharide core region biosynthetic process"/>
    <property type="evidence" value="ECO:0007669"/>
    <property type="project" value="TreeGrafter"/>
</dbReference>
<organism evidence="3 4">
    <name type="scientific">Aequorivita soesokkakensis</name>
    <dbReference type="NCBI Taxonomy" id="1385699"/>
    <lineage>
        <taxon>Bacteria</taxon>
        <taxon>Pseudomonadati</taxon>
        <taxon>Bacteroidota</taxon>
        <taxon>Flavobacteriia</taxon>
        <taxon>Flavobacteriales</taxon>
        <taxon>Flavobacteriaceae</taxon>
        <taxon>Aequorivita</taxon>
    </lineage>
</organism>
<dbReference type="SUPFAM" id="SSF53756">
    <property type="entry name" value="UDP-Glycosyltransferase/glycogen phosphorylase"/>
    <property type="match status" value="1"/>
</dbReference>
<evidence type="ECO:0000256" key="1">
    <source>
        <dbReference type="ARBA" id="ARBA00022676"/>
    </source>
</evidence>
<evidence type="ECO:0000313" key="3">
    <source>
        <dbReference type="EMBL" id="OAD91892.1"/>
    </source>
</evidence>
<accession>A0A1A9LGP9</accession>
<reference evidence="3 4" key="1">
    <citation type="submission" date="2016-05" db="EMBL/GenBank/DDBJ databases">
        <title>Genome sequencing of Vitellibacter soesokkakensis RSSK-12.</title>
        <authorList>
            <person name="Thevarajoo S."/>
            <person name="Selvaratnam C."/>
            <person name="Goh K.M."/>
            <person name="Chan K.-G."/>
            <person name="Chong C.S."/>
        </authorList>
    </citation>
    <scope>NUCLEOTIDE SEQUENCE [LARGE SCALE GENOMIC DNA]</scope>
    <source>
        <strain evidence="3 4">RSSK-12</strain>
    </source>
</reference>
<dbReference type="OrthoDB" id="9772349at2"/>
<dbReference type="PANTHER" id="PTHR30160">
    <property type="entry name" value="TETRAACYLDISACCHARIDE 4'-KINASE-RELATED"/>
    <property type="match status" value="1"/>
</dbReference>
<dbReference type="RefSeq" id="WP_068761295.1">
    <property type="nucleotide sequence ID" value="NZ_LXIE01000008.1"/>
</dbReference>
<dbReference type="InterPro" id="IPR002201">
    <property type="entry name" value="Glyco_trans_9"/>
</dbReference>
<dbReference type="Proteomes" id="UP000077552">
    <property type="component" value="Unassembled WGS sequence"/>
</dbReference>
<name>A0A1A9LGP9_9FLAO</name>
<keyword evidence="2 3" id="KW-0808">Transferase</keyword>
<dbReference type="GO" id="GO:0005829">
    <property type="term" value="C:cytosol"/>
    <property type="evidence" value="ECO:0007669"/>
    <property type="project" value="TreeGrafter"/>
</dbReference>
<dbReference type="PANTHER" id="PTHR30160:SF7">
    <property type="entry name" value="ADP-HEPTOSE--LPS HEPTOSYLTRANSFERASE 2"/>
    <property type="match status" value="1"/>
</dbReference>
<dbReference type="CDD" id="cd03789">
    <property type="entry name" value="GT9_LPS_heptosyltransferase"/>
    <property type="match status" value="1"/>
</dbReference>
<keyword evidence="1" id="KW-0328">Glycosyltransferase</keyword>
<comment type="caution">
    <text evidence="3">The sequence shown here is derived from an EMBL/GenBank/DDBJ whole genome shotgun (WGS) entry which is preliminary data.</text>
</comment>
<gene>
    <name evidence="3" type="ORF">A7A78_10395</name>
</gene>
<dbReference type="AlphaFoldDB" id="A0A1A9LGP9"/>
<dbReference type="Pfam" id="PF01075">
    <property type="entry name" value="Glyco_transf_9"/>
    <property type="match status" value="1"/>
</dbReference>
<evidence type="ECO:0000256" key="2">
    <source>
        <dbReference type="ARBA" id="ARBA00022679"/>
    </source>
</evidence>
<sequence>MKKILVIQNKRIGDVLISSVIANNIKKVFPQSEVTYFVYDYTTGVLENNPNIDHIISVKEKELKKFPKLLQTISKIKKEKYDIIFDPYSKFQSRMICLFSKAEYRIGLKRAHKELKLPFYTHPISFLEHRSKNCGKAIEDRINMIASVFDLKEPEYAPKIFLTEEEKKYNRIDSLQKPVIMLGILGSTPQKSMPDEYMVQIIDYITSNYHGTILFNYAPHQKEEALKVYEICKNKSQINLDIYEDSIRGFIKLMNQCDLLVSNEGGSVHITKALEKPTFTIYSPYVNKEHWCSFEDGDQHDSIHLLEEKPDLFSSFTLEERRRIEQDPHSLYKELTPEMILFKLKPFLAHHLKKTNHESTGQIS</sequence>
<dbReference type="InterPro" id="IPR051199">
    <property type="entry name" value="LPS_LOS_Heptosyltrfase"/>
</dbReference>
<dbReference type="Gene3D" id="3.40.50.2000">
    <property type="entry name" value="Glycogen Phosphorylase B"/>
    <property type="match status" value="2"/>
</dbReference>
<dbReference type="EMBL" id="LXIE01000008">
    <property type="protein sequence ID" value="OAD91892.1"/>
    <property type="molecule type" value="Genomic_DNA"/>
</dbReference>
<keyword evidence="4" id="KW-1185">Reference proteome</keyword>